<dbReference type="Pfam" id="PF05076">
    <property type="entry name" value="SUFU"/>
    <property type="match status" value="1"/>
</dbReference>
<organism evidence="2 3">
    <name type="scientific">Streptococcus oralis subsp. dentisani</name>
    <dbReference type="NCBI Taxonomy" id="1458253"/>
    <lineage>
        <taxon>Bacteria</taxon>
        <taxon>Bacillati</taxon>
        <taxon>Bacillota</taxon>
        <taxon>Bacilli</taxon>
        <taxon>Lactobacillales</taxon>
        <taxon>Streptococcaceae</taxon>
        <taxon>Streptococcus</taxon>
    </lineage>
</organism>
<comment type="caution">
    <text evidence="2">The sequence shown here is derived from an EMBL/GenBank/DDBJ whole genome shotgun (WGS) entry which is preliminary data.</text>
</comment>
<feature type="domain" description="Suppressor of fused-like" evidence="1">
    <location>
        <begin position="32"/>
        <end position="183"/>
    </location>
</feature>
<protein>
    <submittedName>
        <fullName evidence="2">Suppressor of fused protein</fullName>
    </submittedName>
</protein>
<proteinExistence type="predicted"/>
<dbReference type="AlphaFoldDB" id="A0A1X1JFC7"/>
<sequence length="187" mass="21627">MEYDKKEIARKLLDDVGGTPRVYAFKDEYGKEIDIFCGDDSPIEHVSSYSTVGLSDYTLNKKIDDKSLRAEIIGSTDSRNDLFPNIISDCAFKVMDGSSPCMPGTVFLNAIDNYYLDSNMKHMLLTIPFLWELHDLEFDHEYVTWLFAVPISESEYHFFVENGYQKLEMLFEKNQIDIYDLNRSPVV</sequence>
<reference evidence="2 3" key="1">
    <citation type="journal article" date="2016" name="Eur. J. Clin. Microbiol. Infect. Dis.">
        <title>Whole genome sequencing as a tool for phylogenetic analysis of clinical strains of Mitis group streptococci.</title>
        <authorList>
            <person name="Rasmussen L.H."/>
            <person name="Dargis R."/>
            <person name="Hojholt K."/>
            <person name="Christensen J.J."/>
            <person name="Skovgaard O."/>
            <person name="Justesen U.S."/>
            <person name="Rosenvinge F.S."/>
            <person name="Moser C."/>
            <person name="Lukjancenko O."/>
            <person name="Rasmussen S."/>
            <person name="Nielsen X.C."/>
        </authorList>
    </citation>
    <scope>NUCLEOTIDE SEQUENCE [LARGE SCALE GENOMIC DNA]</scope>
    <source>
        <strain evidence="2 3">RH_13585_10</strain>
    </source>
</reference>
<gene>
    <name evidence="2" type="ORF">B7705_00235</name>
</gene>
<evidence type="ECO:0000313" key="2">
    <source>
        <dbReference type="EMBL" id="ORO85815.1"/>
    </source>
</evidence>
<evidence type="ECO:0000313" key="3">
    <source>
        <dbReference type="Proteomes" id="UP000193064"/>
    </source>
</evidence>
<name>A0A1X1JFC7_STROR</name>
<evidence type="ECO:0000259" key="1">
    <source>
        <dbReference type="Pfam" id="PF05076"/>
    </source>
</evidence>
<dbReference type="EMBL" id="NCVA01000027">
    <property type="protein sequence ID" value="ORO85815.1"/>
    <property type="molecule type" value="Genomic_DNA"/>
</dbReference>
<accession>A0A1X1JFC7</accession>
<dbReference type="InterPro" id="IPR020941">
    <property type="entry name" value="SUFU-like_domain"/>
</dbReference>
<dbReference type="Proteomes" id="UP000193064">
    <property type="component" value="Unassembled WGS sequence"/>
</dbReference>
<dbReference type="RefSeq" id="WP_084946703.1">
    <property type="nucleotide sequence ID" value="NZ_NCVA01000027.1"/>
</dbReference>